<dbReference type="GO" id="GO:0005975">
    <property type="term" value="P:carbohydrate metabolic process"/>
    <property type="evidence" value="ECO:0007669"/>
    <property type="project" value="InterPro"/>
</dbReference>
<organism evidence="5 6">
    <name type="scientific">Cladorrhinum samala</name>
    <dbReference type="NCBI Taxonomy" id="585594"/>
    <lineage>
        <taxon>Eukaryota</taxon>
        <taxon>Fungi</taxon>
        <taxon>Dikarya</taxon>
        <taxon>Ascomycota</taxon>
        <taxon>Pezizomycotina</taxon>
        <taxon>Sordariomycetes</taxon>
        <taxon>Sordariomycetidae</taxon>
        <taxon>Sordariales</taxon>
        <taxon>Podosporaceae</taxon>
        <taxon>Cladorrhinum</taxon>
    </lineage>
</organism>
<dbReference type="Proteomes" id="UP001321749">
    <property type="component" value="Unassembled WGS sequence"/>
</dbReference>
<dbReference type="SUPFAM" id="SSF57180">
    <property type="entry name" value="Cellulose-binding domain"/>
    <property type="match status" value="1"/>
</dbReference>
<dbReference type="SMART" id="SM00236">
    <property type="entry name" value="fCBD"/>
    <property type="match status" value="1"/>
</dbReference>
<protein>
    <recommendedName>
        <fullName evidence="4">CBM1 domain-containing protein</fullName>
    </recommendedName>
</protein>
<comment type="caution">
    <text evidence="5">The sequence shown here is derived from an EMBL/GenBank/DDBJ whole genome shotgun (WGS) entry which is preliminary data.</text>
</comment>
<accession>A0AAV9HAB4</accession>
<evidence type="ECO:0000256" key="1">
    <source>
        <dbReference type="ARBA" id="ARBA00004613"/>
    </source>
</evidence>
<keyword evidence="3" id="KW-0732">Signal</keyword>
<feature type="domain" description="CBM1" evidence="4">
    <location>
        <begin position="7"/>
        <end position="44"/>
    </location>
</feature>
<dbReference type="GO" id="GO:0005576">
    <property type="term" value="C:extracellular region"/>
    <property type="evidence" value="ECO:0007669"/>
    <property type="project" value="UniProtKB-SubCell"/>
</dbReference>
<keyword evidence="6" id="KW-1185">Reference proteome</keyword>
<evidence type="ECO:0000259" key="4">
    <source>
        <dbReference type="PROSITE" id="PS51164"/>
    </source>
</evidence>
<reference evidence="5" key="1">
    <citation type="journal article" date="2023" name="Mol. Phylogenet. Evol.">
        <title>Genome-scale phylogeny and comparative genomics of the fungal order Sordariales.</title>
        <authorList>
            <person name="Hensen N."/>
            <person name="Bonometti L."/>
            <person name="Westerberg I."/>
            <person name="Brannstrom I.O."/>
            <person name="Guillou S."/>
            <person name="Cros-Aarteil S."/>
            <person name="Calhoun S."/>
            <person name="Haridas S."/>
            <person name="Kuo A."/>
            <person name="Mondo S."/>
            <person name="Pangilinan J."/>
            <person name="Riley R."/>
            <person name="LaButti K."/>
            <person name="Andreopoulos B."/>
            <person name="Lipzen A."/>
            <person name="Chen C."/>
            <person name="Yan M."/>
            <person name="Daum C."/>
            <person name="Ng V."/>
            <person name="Clum A."/>
            <person name="Steindorff A."/>
            <person name="Ohm R.A."/>
            <person name="Martin F."/>
            <person name="Silar P."/>
            <person name="Natvig D.O."/>
            <person name="Lalanne C."/>
            <person name="Gautier V."/>
            <person name="Ament-Velasquez S.L."/>
            <person name="Kruys A."/>
            <person name="Hutchinson M.I."/>
            <person name="Powell A.J."/>
            <person name="Barry K."/>
            <person name="Miller A.N."/>
            <person name="Grigoriev I.V."/>
            <person name="Debuchy R."/>
            <person name="Gladieux P."/>
            <person name="Hiltunen Thoren M."/>
            <person name="Johannesson H."/>
        </authorList>
    </citation>
    <scope>NUCLEOTIDE SEQUENCE</scope>
    <source>
        <strain evidence="5">PSN324</strain>
    </source>
</reference>
<feature type="non-terminal residue" evidence="5">
    <location>
        <position position="111"/>
    </location>
</feature>
<dbReference type="InterPro" id="IPR035971">
    <property type="entry name" value="CBD_sf"/>
</dbReference>
<comment type="subcellular location">
    <subcellularLocation>
        <location evidence="1">Secreted</location>
    </subcellularLocation>
</comment>
<feature type="non-terminal residue" evidence="5">
    <location>
        <position position="1"/>
    </location>
</feature>
<dbReference type="AlphaFoldDB" id="A0AAV9HAB4"/>
<evidence type="ECO:0000256" key="3">
    <source>
        <dbReference type="ARBA" id="ARBA00022729"/>
    </source>
</evidence>
<sequence>SPPRPGDTQSLYGQCGGQNWTGPTACPTGAYCKNDGNIWYSQCVANEAPGGNPSASGPGVTIRTLTTVFSVGGPTPTVVSTKITYLSPRPTTTTQKPSVVTVTLVPDDPCD</sequence>
<dbReference type="Pfam" id="PF00734">
    <property type="entry name" value="CBM_1"/>
    <property type="match status" value="1"/>
</dbReference>
<evidence type="ECO:0000313" key="6">
    <source>
        <dbReference type="Proteomes" id="UP001321749"/>
    </source>
</evidence>
<reference evidence="5" key="2">
    <citation type="submission" date="2023-06" db="EMBL/GenBank/DDBJ databases">
        <authorList>
            <consortium name="Lawrence Berkeley National Laboratory"/>
            <person name="Mondo S.J."/>
            <person name="Hensen N."/>
            <person name="Bonometti L."/>
            <person name="Westerberg I."/>
            <person name="Brannstrom I.O."/>
            <person name="Guillou S."/>
            <person name="Cros-Aarteil S."/>
            <person name="Calhoun S."/>
            <person name="Haridas S."/>
            <person name="Kuo A."/>
            <person name="Pangilinan J."/>
            <person name="Riley R."/>
            <person name="Labutti K."/>
            <person name="Andreopoulos B."/>
            <person name="Lipzen A."/>
            <person name="Chen C."/>
            <person name="Yanf M."/>
            <person name="Daum C."/>
            <person name="Ng V."/>
            <person name="Clum A."/>
            <person name="Steindorff A."/>
            <person name="Ohm R."/>
            <person name="Martin F."/>
            <person name="Silar P."/>
            <person name="Natvig D."/>
            <person name="Lalanne C."/>
            <person name="Gautier V."/>
            <person name="Ament-Velasquez S.L."/>
            <person name="Kruys A."/>
            <person name="Hutchinson M.I."/>
            <person name="Powell A.J."/>
            <person name="Barry K."/>
            <person name="Miller A.N."/>
            <person name="Grigoriev I.V."/>
            <person name="Debuchy R."/>
            <person name="Gladieux P."/>
            <person name="Thoren M.H."/>
            <person name="Johannesson H."/>
        </authorList>
    </citation>
    <scope>NUCLEOTIDE SEQUENCE</scope>
    <source>
        <strain evidence="5">PSN324</strain>
    </source>
</reference>
<keyword evidence="2" id="KW-0964">Secreted</keyword>
<dbReference type="GO" id="GO:0030248">
    <property type="term" value="F:cellulose binding"/>
    <property type="evidence" value="ECO:0007669"/>
    <property type="project" value="InterPro"/>
</dbReference>
<proteinExistence type="predicted"/>
<dbReference type="EMBL" id="MU865158">
    <property type="protein sequence ID" value="KAK4456864.1"/>
    <property type="molecule type" value="Genomic_DNA"/>
</dbReference>
<dbReference type="PROSITE" id="PS00562">
    <property type="entry name" value="CBM1_1"/>
    <property type="match status" value="1"/>
</dbReference>
<name>A0AAV9HAB4_9PEZI</name>
<evidence type="ECO:0000256" key="2">
    <source>
        <dbReference type="ARBA" id="ARBA00022525"/>
    </source>
</evidence>
<dbReference type="PROSITE" id="PS51164">
    <property type="entry name" value="CBM1_2"/>
    <property type="match status" value="1"/>
</dbReference>
<gene>
    <name evidence="5" type="ORF">QBC42DRAFT_158917</name>
</gene>
<evidence type="ECO:0000313" key="5">
    <source>
        <dbReference type="EMBL" id="KAK4456864.1"/>
    </source>
</evidence>
<dbReference type="InterPro" id="IPR000254">
    <property type="entry name" value="CBD"/>
</dbReference>